<keyword evidence="8 10" id="KW-0904">Protein phosphatase</keyword>
<evidence type="ECO:0000256" key="10">
    <source>
        <dbReference type="PIRNR" id="PIRNR002884"/>
    </source>
</evidence>
<gene>
    <name evidence="12" type="ORF">C7444_103260</name>
</gene>
<dbReference type="GO" id="GO:0009288">
    <property type="term" value="C:bacterial-type flagellum"/>
    <property type="evidence" value="ECO:0007669"/>
    <property type="project" value="InterPro"/>
</dbReference>
<comment type="caution">
    <text evidence="12">The sequence shown here is derived from an EMBL/GenBank/DDBJ whole genome shotgun (WGS) entry which is preliminary data.</text>
</comment>
<evidence type="ECO:0000256" key="9">
    <source>
        <dbReference type="ARBA" id="ARBA00029599"/>
    </source>
</evidence>
<keyword evidence="7 10" id="KW-0378">Hydrolase</keyword>
<dbReference type="Pfam" id="PF04344">
    <property type="entry name" value="CheZ"/>
    <property type="match status" value="1"/>
</dbReference>
<dbReference type="GO" id="GO:0097588">
    <property type="term" value="P:archaeal or bacterial-type flagellum-dependent cell motility"/>
    <property type="evidence" value="ECO:0007669"/>
    <property type="project" value="UniProtKB-KW"/>
</dbReference>
<keyword evidence="6 10" id="KW-0283">Flagellar rotation</keyword>
<dbReference type="InterPro" id="IPR007439">
    <property type="entry name" value="Chemotax_Pase_CheZ"/>
</dbReference>
<dbReference type="PANTHER" id="PTHR43693">
    <property type="entry name" value="PROTEIN PHOSPHATASE CHEZ"/>
    <property type="match status" value="1"/>
</dbReference>
<proteinExistence type="inferred from homology"/>
<evidence type="ECO:0000256" key="7">
    <source>
        <dbReference type="ARBA" id="ARBA00022801"/>
    </source>
</evidence>
<comment type="subcellular location">
    <subcellularLocation>
        <location evidence="1 10">Cytoplasm</location>
    </subcellularLocation>
</comment>
<evidence type="ECO:0000256" key="11">
    <source>
        <dbReference type="PIRSR" id="PIRSR002884-1"/>
    </source>
</evidence>
<evidence type="ECO:0000256" key="2">
    <source>
        <dbReference type="ARBA" id="ARBA00005908"/>
    </source>
</evidence>
<evidence type="ECO:0000313" key="13">
    <source>
        <dbReference type="Proteomes" id="UP000247811"/>
    </source>
</evidence>
<evidence type="ECO:0000256" key="6">
    <source>
        <dbReference type="ARBA" id="ARBA00022779"/>
    </source>
</evidence>
<evidence type="ECO:0000313" key="12">
    <source>
        <dbReference type="EMBL" id="PXW98162.1"/>
    </source>
</evidence>
<protein>
    <recommendedName>
        <fullName evidence="3 10">Protein phosphatase CheZ</fullName>
        <ecNumber evidence="10">3.1.3.-</ecNumber>
    </recommendedName>
    <alternativeName>
        <fullName evidence="9 10">Chemotaxis protein CheZ</fullName>
    </alternativeName>
</protein>
<keyword evidence="5 10" id="KW-0145">Chemotaxis</keyword>
<dbReference type="GO" id="GO:0005737">
    <property type="term" value="C:cytoplasm"/>
    <property type="evidence" value="ECO:0007669"/>
    <property type="project" value="UniProtKB-SubCell"/>
</dbReference>
<sequence>MNARENGLQPIHDKLEAVVHQLHDALQSLGYDITLRKIATEIPDARDRLAYVGQMTDKAANRVLTLVDAAMPSCATLAEEGQQLQQRIDAALAGPAPDAETAALLAACSGHLEQSCGFARQQRDTLTDIMMAQDFQDLSGQVIGKVIGIISRTEEQLVELMRDTGTDVPQEASQELAGPQVPDKALQQDDVDDLLASMGF</sequence>
<dbReference type="Gene3D" id="1.10.287.500">
    <property type="entry name" value="Helix hairpin bin"/>
    <property type="match status" value="1"/>
</dbReference>
<dbReference type="GO" id="GO:0006935">
    <property type="term" value="P:chemotaxis"/>
    <property type="evidence" value="ECO:0007669"/>
    <property type="project" value="UniProtKB-KW"/>
</dbReference>
<dbReference type="OrthoDB" id="9773007at2"/>
<evidence type="ECO:0000256" key="4">
    <source>
        <dbReference type="ARBA" id="ARBA00022490"/>
    </source>
</evidence>
<dbReference type="PIRSF" id="PIRSF002884">
    <property type="entry name" value="CheZ"/>
    <property type="match status" value="1"/>
</dbReference>
<reference evidence="12 13" key="1">
    <citation type="submission" date="2018-05" db="EMBL/GenBank/DDBJ databases">
        <title>Genomic Encyclopedia of Type Strains, Phase IV (KMG-IV): sequencing the most valuable type-strain genomes for metagenomic binning, comparative biology and taxonomic classification.</title>
        <authorList>
            <person name="Goeker M."/>
        </authorList>
    </citation>
    <scope>NUCLEOTIDE SEQUENCE [LARGE SCALE GENOMIC DNA]</scope>
    <source>
        <strain evidence="12 13">DSM 566</strain>
    </source>
</reference>
<dbReference type="GO" id="GO:0050920">
    <property type="term" value="P:regulation of chemotaxis"/>
    <property type="evidence" value="ECO:0007669"/>
    <property type="project" value="InterPro"/>
</dbReference>
<dbReference type="InterPro" id="IPR050992">
    <property type="entry name" value="CheZ_family_phosphatases"/>
</dbReference>
<evidence type="ECO:0000256" key="5">
    <source>
        <dbReference type="ARBA" id="ARBA00022500"/>
    </source>
</evidence>
<dbReference type="EC" id="3.1.3.-" evidence="10"/>
<comment type="function">
    <text evidence="10">Plays an important role in bacterial chemotaxis signal transduction pathway by accelerating the dephosphorylation of phosphorylated CheY (CheY-P).</text>
</comment>
<dbReference type="EMBL" id="QJJS01000003">
    <property type="protein sequence ID" value="PXW98162.1"/>
    <property type="molecule type" value="Genomic_DNA"/>
</dbReference>
<dbReference type="SUPFAM" id="SSF75708">
    <property type="entry name" value="Chemotaxis phosphatase CheZ"/>
    <property type="match status" value="1"/>
</dbReference>
<comment type="similarity">
    <text evidence="2 10">Belongs to the CheZ family.</text>
</comment>
<accession>A0A318H8F4</accession>
<evidence type="ECO:0000256" key="3">
    <source>
        <dbReference type="ARBA" id="ARBA00018484"/>
    </source>
</evidence>
<dbReference type="PANTHER" id="PTHR43693:SF1">
    <property type="entry name" value="PROTEIN PHOSPHATASE CHEZ"/>
    <property type="match status" value="1"/>
</dbReference>
<evidence type="ECO:0000256" key="8">
    <source>
        <dbReference type="ARBA" id="ARBA00022912"/>
    </source>
</evidence>
<dbReference type="GO" id="GO:0004721">
    <property type="term" value="F:phosphoprotein phosphatase activity"/>
    <property type="evidence" value="ECO:0007669"/>
    <property type="project" value="UniProtKB-KW"/>
</dbReference>
<dbReference type="AlphaFoldDB" id="A0A318H8F4"/>
<keyword evidence="4 10" id="KW-0963">Cytoplasm</keyword>
<keyword evidence="13" id="KW-1185">Reference proteome</keyword>
<organism evidence="12 13">
    <name type="scientific">Sphaerotilus hippei</name>
    <dbReference type="NCBI Taxonomy" id="744406"/>
    <lineage>
        <taxon>Bacteria</taxon>
        <taxon>Pseudomonadati</taxon>
        <taxon>Pseudomonadota</taxon>
        <taxon>Betaproteobacteria</taxon>
        <taxon>Burkholderiales</taxon>
        <taxon>Sphaerotilaceae</taxon>
        <taxon>Sphaerotilus</taxon>
    </lineage>
</organism>
<evidence type="ECO:0000256" key="1">
    <source>
        <dbReference type="ARBA" id="ARBA00004496"/>
    </source>
</evidence>
<dbReference type="Proteomes" id="UP000247811">
    <property type="component" value="Unassembled WGS sequence"/>
</dbReference>
<dbReference type="RefSeq" id="WP_110399726.1">
    <property type="nucleotide sequence ID" value="NZ_QJJS01000003.1"/>
</dbReference>
<name>A0A318H8F4_9BURK</name>
<comment type="subunit">
    <text evidence="10">Homodimer.</text>
</comment>
<feature type="site" description="Enhances dephosphorylation of CheY-P" evidence="11">
    <location>
        <position position="141"/>
    </location>
</feature>